<dbReference type="EMBL" id="CP035491">
    <property type="protein sequence ID" value="QAY74652.1"/>
    <property type="molecule type" value="Genomic_DNA"/>
</dbReference>
<dbReference type="AlphaFoldDB" id="A0A4P6FEN7"/>
<protein>
    <recommendedName>
        <fullName evidence="6">BAAT/Acyl-CoA thioester hydrolase C-terminal domain-containing protein</fullName>
    </recommendedName>
</protein>
<evidence type="ECO:0000313" key="4">
    <source>
        <dbReference type="EMBL" id="QAY74652.1"/>
    </source>
</evidence>
<dbReference type="GO" id="GO:0006631">
    <property type="term" value="P:fatty acid metabolic process"/>
    <property type="evidence" value="ECO:0007669"/>
    <property type="project" value="TreeGrafter"/>
</dbReference>
<feature type="signal peptide" evidence="1">
    <location>
        <begin position="1"/>
        <end position="48"/>
    </location>
</feature>
<accession>A0A4P6FEN7</accession>
<dbReference type="Proteomes" id="UP000291259">
    <property type="component" value="Chromosome"/>
</dbReference>
<dbReference type="InterPro" id="IPR001375">
    <property type="entry name" value="Peptidase_S9_cat"/>
</dbReference>
<evidence type="ECO:0000259" key="2">
    <source>
        <dbReference type="Pfam" id="PF00326"/>
    </source>
</evidence>
<reference evidence="4 5" key="1">
    <citation type="submission" date="2019-01" db="EMBL/GenBank/DDBJ databases">
        <title>Genome sequencing of strain FW100M-8.</title>
        <authorList>
            <person name="Heo J."/>
            <person name="Kim S.-J."/>
            <person name="Kim J.-S."/>
            <person name="Hong S.-B."/>
            <person name="Kwon S.-W."/>
        </authorList>
    </citation>
    <scope>NUCLEOTIDE SEQUENCE [LARGE SCALE GENOMIC DNA]</scope>
    <source>
        <strain evidence="4 5">FW100M-8</strain>
    </source>
</reference>
<dbReference type="GO" id="GO:0006637">
    <property type="term" value="P:acyl-CoA metabolic process"/>
    <property type="evidence" value="ECO:0007669"/>
    <property type="project" value="TreeGrafter"/>
</dbReference>
<dbReference type="OrthoDB" id="4819815at2"/>
<evidence type="ECO:0000256" key="1">
    <source>
        <dbReference type="SAM" id="SignalP"/>
    </source>
</evidence>
<evidence type="ECO:0000313" key="5">
    <source>
        <dbReference type="Proteomes" id="UP000291259"/>
    </source>
</evidence>
<keyword evidence="5" id="KW-1185">Reference proteome</keyword>
<feature type="chain" id="PRO_5020488780" description="BAAT/Acyl-CoA thioester hydrolase C-terminal domain-containing protein" evidence="1">
    <location>
        <begin position="49"/>
        <end position="429"/>
    </location>
</feature>
<dbReference type="GO" id="GO:0008236">
    <property type="term" value="F:serine-type peptidase activity"/>
    <property type="evidence" value="ECO:0007669"/>
    <property type="project" value="InterPro"/>
</dbReference>
<dbReference type="Gene3D" id="3.40.50.1820">
    <property type="entry name" value="alpha/beta hydrolase"/>
    <property type="match status" value="1"/>
</dbReference>
<evidence type="ECO:0008006" key="6">
    <source>
        <dbReference type="Google" id="ProtNLM"/>
    </source>
</evidence>
<dbReference type="InterPro" id="IPR029058">
    <property type="entry name" value="AB_hydrolase_fold"/>
</dbReference>
<proteinExistence type="predicted"/>
<sequence length="429" mass="43675">MTAMPPTGTRTRARRAARSARRLRSVAVVTSALLVALTATGCSTGAPAAPSGPVAITAEPNGGPFDELDIRVTGLAPGSEVVLRATTTLDNLPYRSAAAFTVGDDGTIDLARDLPTDGAWTAPDPMAPFFTLGGRSDHFGVAAAYEPHDVELAVETASGDRLASTSVSRAVLGDEVEVSAVEALDFPTAFAVPTDFDPATPRPALLVLGGSEGGVVGATAVAIGFARLGYPALAVGLFKGAGQPELLAEVPLEPAVAGIEWLRTQPGIDPERVTAFGASRGGEVAVWLAATFPELVDGAIDAVGASEIHCSVPLGDRPAWTYGGTPLPCTNNAERPEFGSLIDLAAIDGPLVLACGTADRVWDSCALQARTVKRAEKAGIEVSSVTGEGASHTFTYPTDGPAVADAEAGADGIARRAFWAAVVEALGAV</sequence>
<feature type="domain" description="Acyl-CoA thioester hydrolase/bile acid-CoA amino acid N-acetyltransferase" evidence="3">
    <location>
        <begin position="67"/>
        <end position="182"/>
    </location>
</feature>
<name>A0A4P6FEN7_9MICO</name>
<dbReference type="SUPFAM" id="SSF53474">
    <property type="entry name" value="alpha/beta-Hydrolases"/>
    <property type="match status" value="1"/>
</dbReference>
<gene>
    <name evidence="4" type="ORF">ET445_16255</name>
</gene>
<dbReference type="Pfam" id="PF04775">
    <property type="entry name" value="Bile_Hydr_Trans"/>
    <property type="match status" value="1"/>
</dbReference>
<dbReference type="PANTHER" id="PTHR10824">
    <property type="entry name" value="ACYL-COENZYME A THIOESTERASE-RELATED"/>
    <property type="match status" value="1"/>
</dbReference>
<dbReference type="KEGG" id="agf:ET445_16255"/>
<dbReference type="GO" id="GO:0006508">
    <property type="term" value="P:proteolysis"/>
    <property type="evidence" value="ECO:0007669"/>
    <property type="project" value="InterPro"/>
</dbReference>
<dbReference type="Pfam" id="PF00326">
    <property type="entry name" value="Peptidase_S9"/>
    <property type="match status" value="1"/>
</dbReference>
<organism evidence="4 5">
    <name type="scientific">Agromyces protaetiae</name>
    <dbReference type="NCBI Taxonomy" id="2509455"/>
    <lineage>
        <taxon>Bacteria</taxon>
        <taxon>Bacillati</taxon>
        <taxon>Actinomycetota</taxon>
        <taxon>Actinomycetes</taxon>
        <taxon>Micrococcales</taxon>
        <taxon>Microbacteriaceae</taxon>
        <taxon>Agromyces</taxon>
    </lineage>
</organism>
<dbReference type="Gene3D" id="2.60.40.2240">
    <property type="entry name" value="Acyl-CoA thioester hydrolase/BAAT N-terminal domain"/>
    <property type="match status" value="1"/>
</dbReference>
<dbReference type="InterPro" id="IPR042490">
    <property type="entry name" value="Thio_Ohase/BAAT_N"/>
</dbReference>
<keyword evidence="1" id="KW-0732">Signal</keyword>
<dbReference type="PANTHER" id="PTHR10824:SF4">
    <property type="entry name" value="ACYL-COENZYME A THIOESTERASE 1-LIKE"/>
    <property type="match status" value="1"/>
</dbReference>
<feature type="domain" description="Peptidase S9 prolyl oligopeptidase catalytic" evidence="2">
    <location>
        <begin position="251"/>
        <end position="401"/>
    </location>
</feature>
<dbReference type="InterPro" id="IPR006862">
    <property type="entry name" value="Thio_Ohase/aa_AcTrfase"/>
</dbReference>
<dbReference type="GO" id="GO:0047617">
    <property type="term" value="F:fatty acyl-CoA hydrolase activity"/>
    <property type="evidence" value="ECO:0007669"/>
    <property type="project" value="TreeGrafter"/>
</dbReference>
<evidence type="ECO:0000259" key="3">
    <source>
        <dbReference type="Pfam" id="PF04775"/>
    </source>
</evidence>